<dbReference type="EMBL" id="JAJISC010000006">
    <property type="protein sequence ID" value="MCS2610403.1"/>
    <property type="molecule type" value="Genomic_DNA"/>
</dbReference>
<comment type="caution">
    <text evidence="1">The sequence shown here is derived from an EMBL/GenBank/DDBJ whole genome shotgun (WGS) entry which is preliminary data.</text>
</comment>
<reference evidence="1" key="1">
    <citation type="submission" date="2021-11" db="EMBL/GenBank/DDBJ databases">
        <title>Halomonas sp., isolated from a coastal aquaculture zone in Dongshan Bay.</title>
        <authorList>
            <person name="Lin W."/>
        </authorList>
    </citation>
    <scope>NUCLEOTIDE SEQUENCE</scope>
    <source>
        <strain evidence="1">Yzlin-01</strain>
    </source>
</reference>
<name>A0ABT2EFQ6_9GAMM</name>
<accession>A0ABT2EFQ6</accession>
<sequence>MAVYGEIRARELDRWLNALINAAFDRRCPLASVHGGTARARTARQDLLHLAQGYRSNRVTSDATAAALGRWCRVYLSEAEWYVLTSPKPTAPPTAAHDDTDADALTWLRQHRVG</sequence>
<protein>
    <submittedName>
        <fullName evidence="1">Uncharacterized protein</fullName>
    </submittedName>
</protein>
<evidence type="ECO:0000313" key="2">
    <source>
        <dbReference type="Proteomes" id="UP001165542"/>
    </source>
</evidence>
<dbReference type="Proteomes" id="UP001165542">
    <property type="component" value="Unassembled WGS sequence"/>
</dbReference>
<gene>
    <name evidence="1" type="ORF">LLY24_13865</name>
</gene>
<keyword evidence="2" id="KW-1185">Reference proteome</keyword>
<organism evidence="1 2">
    <name type="scientific">Halomonas dongshanensis</name>
    <dbReference type="NCBI Taxonomy" id="2890835"/>
    <lineage>
        <taxon>Bacteria</taxon>
        <taxon>Pseudomonadati</taxon>
        <taxon>Pseudomonadota</taxon>
        <taxon>Gammaproteobacteria</taxon>
        <taxon>Oceanospirillales</taxon>
        <taxon>Halomonadaceae</taxon>
        <taxon>Halomonas</taxon>
    </lineage>
</organism>
<dbReference type="RefSeq" id="WP_259036898.1">
    <property type="nucleotide sequence ID" value="NZ_JAJISC010000006.1"/>
</dbReference>
<proteinExistence type="predicted"/>
<evidence type="ECO:0000313" key="1">
    <source>
        <dbReference type="EMBL" id="MCS2610403.1"/>
    </source>
</evidence>